<dbReference type="Gene3D" id="3.20.20.70">
    <property type="entry name" value="Aldolase class I"/>
    <property type="match status" value="1"/>
</dbReference>
<dbReference type="RefSeq" id="WP_249849187.1">
    <property type="nucleotide sequence ID" value="NZ_JAMGBD010000002.1"/>
</dbReference>
<dbReference type="NCBIfam" id="NF006101">
    <property type="entry name" value="PRK08255.1"/>
    <property type="match status" value="1"/>
</dbReference>
<organism evidence="3 4">
    <name type="scientific">Sphingomonas alba</name>
    <dbReference type="NCBI Taxonomy" id="2908208"/>
    <lineage>
        <taxon>Bacteria</taxon>
        <taxon>Pseudomonadati</taxon>
        <taxon>Pseudomonadota</taxon>
        <taxon>Alphaproteobacteria</taxon>
        <taxon>Sphingomonadales</taxon>
        <taxon>Sphingomonadaceae</taxon>
        <taxon>Sphingomonas</taxon>
    </lineage>
</organism>
<dbReference type="InterPro" id="IPR001155">
    <property type="entry name" value="OxRdtase_FMN_N"/>
</dbReference>
<name>A0ABT0RQN2_9SPHN</name>
<dbReference type="PANTHER" id="PTHR43303">
    <property type="entry name" value="NADPH DEHYDROGENASE C23G7.10C-RELATED"/>
    <property type="match status" value="1"/>
</dbReference>
<dbReference type="Proteomes" id="UP001165363">
    <property type="component" value="Unassembled WGS sequence"/>
</dbReference>
<accession>A0ABT0RQN2</accession>
<feature type="domain" description="FAD-binding" evidence="2">
    <location>
        <begin position="131"/>
        <end position="320"/>
    </location>
</feature>
<dbReference type="SUPFAM" id="SSF51905">
    <property type="entry name" value="FAD/NAD(P)-binding domain"/>
    <property type="match status" value="1"/>
</dbReference>
<dbReference type="EMBL" id="JAMGBD010000002">
    <property type="protein sequence ID" value="MCL6684795.1"/>
    <property type="molecule type" value="Genomic_DNA"/>
</dbReference>
<evidence type="ECO:0000259" key="2">
    <source>
        <dbReference type="Pfam" id="PF01494"/>
    </source>
</evidence>
<evidence type="ECO:0000313" key="4">
    <source>
        <dbReference type="Proteomes" id="UP001165363"/>
    </source>
</evidence>
<evidence type="ECO:0000313" key="3">
    <source>
        <dbReference type="EMBL" id="MCL6684795.1"/>
    </source>
</evidence>
<dbReference type="Gene3D" id="3.50.50.60">
    <property type="entry name" value="FAD/NAD(P)-binding domain"/>
    <property type="match status" value="1"/>
</dbReference>
<feature type="domain" description="NADH:flavin oxidoreductase/NADH oxidase N-terminal" evidence="1">
    <location>
        <begin position="397"/>
        <end position="734"/>
    </location>
</feature>
<reference evidence="3" key="1">
    <citation type="submission" date="2022-05" db="EMBL/GenBank/DDBJ databases">
        <authorList>
            <person name="Jo J.-H."/>
            <person name="Im W.-T."/>
        </authorList>
    </citation>
    <scope>NUCLEOTIDE SEQUENCE</scope>
    <source>
        <strain evidence="3">SE158</strain>
    </source>
</reference>
<dbReference type="InterPro" id="IPR002938">
    <property type="entry name" value="FAD-bd"/>
</dbReference>
<comment type="caution">
    <text evidence="3">The sequence shown here is derived from an EMBL/GenBank/DDBJ whole genome shotgun (WGS) entry which is preliminary data.</text>
</comment>
<sequence length="767" mass="85747">MKIACVGGGPAGLYFAISMKLRDPRHEVEVFERNPPGVTFGWGVVFSDLTVDNITTNDPVSAAAITSEFAHWDDIDVHIHGETITSGGHGFIGIGRKRMLEILQGRARELGVVLHFDAECDPADPRWREYDLVIAADGANSRFRDADPDAFAVDIDVRRNKFVWLGTSKVFDAFTFAFEETEHGWIWAHAYRFAPDCSTFIVECSEETWEKFGFDRMSQAESIAACEQLFARYLDGHKLQSNASHLVGSAAWLNFRRIKCDQWSNGNVILLGDAAHTAHFSIGSGTKLALEDAIKLAEVLNRPDLALADALEEYQAERNLEVLKLQNSARNSTEWFETLERYTHFEPLQFAYSLLTRSQRISHENLRLRDREWLEGVERWFWKRATEGQSNKTAPPMFAPFKLRDMEIQNRITVSPMAMYSAVDGVPNDWHFVHLGERAVGGAGLVFTEMTCVSPEGRISPGCTGMWNHEQVEAWKRIVDFVHSNSKAKICLQLGHSGAKGSTKLGWEGDNEPLVEGNWPVMAASDVQWSADNQVPKAMTRADMDEVRDQFVAATRRGLKAGFDMVELHAAHGYLLSGFITPLQNRRTDEYGGSIENRLRFPLEVFTAMREAWPSDRPMSVRISATDWAGEDGITAADAVLIGEAFAEAGADLIDVSAGQTWEGQQPVYGRMFQTPFSDRIRNQGRLATMAVGNIYEPDHANSILAAGRADLIALARPHLVDPFWTLRAAAQLNYRDIHIPPQYLSGVAQLARNLKREAEMAAALRV</sequence>
<dbReference type="InterPro" id="IPR013785">
    <property type="entry name" value="Aldolase_TIM"/>
</dbReference>
<dbReference type="CDD" id="cd02932">
    <property type="entry name" value="OYE_YqiM_FMN"/>
    <property type="match status" value="1"/>
</dbReference>
<dbReference type="PANTHER" id="PTHR43303:SF3">
    <property type="entry name" value="BLR3436 PROTEIN"/>
    <property type="match status" value="1"/>
</dbReference>
<gene>
    <name evidence="3" type="ORF">LZ536_12925</name>
</gene>
<proteinExistence type="predicted"/>
<dbReference type="PRINTS" id="PR00420">
    <property type="entry name" value="RNGMNOXGNASE"/>
</dbReference>
<keyword evidence="4" id="KW-1185">Reference proteome</keyword>
<evidence type="ECO:0000259" key="1">
    <source>
        <dbReference type="Pfam" id="PF00724"/>
    </source>
</evidence>
<dbReference type="Gene3D" id="3.30.9.20">
    <property type="match status" value="1"/>
</dbReference>
<dbReference type="SUPFAM" id="SSF51395">
    <property type="entry name" value="FMN-linked oxidoreductases"/>
    <property type="match status" value="1"/>
</dbReference>
<dbReference type="Pfam" id="PF01494">
    <property type="entry name" value="FAD_binding_3"/>
    <property type="match status" value="1"/>
</dbReference>
<dbReference type="InterPro" id="IPR036188">
    <property type="entry name" value="FAD/NAD-bd_sf"/>
</dbReference>
<protein>
    <submittedName>
        <fullName evidence="3">Bifunctional salicylyl-CoA 5-hydroxylase/oxidoreductase</fullName>
    </submittedName>
</protein>
<dbReference type="Pfam" id="PF00724">
    <property type="entry name" value="Oxidored_FMN"/>
    <property type="match status" value="1"/>
</dbReference>
<dbReference type="InterPro" id="IPR044152">
    <property type="entry name" value="YqjM-like"/>
</dbReference>